<keyword evidence="3" id="KW-0479">Metal-binding</keyword>
<dbReference type="PANTHER" id="PTHR11473">
    <property type="entry name" value="AROMATIC AMINO ACID HYDROXYLASE"/>
    <property type="match status" value="1"/>
</dbReference>
<evidence type="ECO:0000256" key="6">
    <source>
        <dbReference type="ARBA" id="ARBA00023033"/>
    </source>
</evidence>
<feature type="region of interest" description="Disordered" evidence="7">
    <location>
        <begin position="1"/>
        <end position="29"/>
    </location>
</feature>
<keyword evidence="5" id="KW-0408">Iron</keyword>
<feature type="region of interest" description="Disordered" evidence="7">
    <location>
        <begin position="277"/>
        <end position="304"/>
    </location>
</feature>
<dbReference type="InterPro" id="IPR019774">
    <property type="entry name" value="Aromatic-AA_hydroxylase_C"/>
</dbReference>
<dbReference type="PROSITE" id="PS51410">
    <property type="entry name" value="BH4_AAA_HYDROXYL_2"/>
    <property type="match status" value="1"/>
</dbReference>
<dbReference type="SUPFAM" id="SSF56534">
    <property type="entry name" value="Aromatic aminoacid monoxygenases, catalytic and oligomerization domains"/>
    <property type="match status" value="1"/>
</dbReference>
<gene>
    <name evidence="9" type="ORF">JK361_36445</name>
</gene>
<dbReference type="PRINTS" id="PR00372">
    <property type="entry name" value="FYWHYDRXLASE"/>
</dbReference>
<feature type="domain" description="Biopterin-dependent aromatic amino acid hydroxylase family profile" evidence="8">
    <location>
        <begin position="1"/>
        <end position="304"/>
    </location>
</feature>
<keyword evidence="6" id="KW-0503">Monooxygenase</keyword>
<comment type="similarity">
    <text evidence="2">Belongs to the biopterin-dependent aromatic amino acid hydroxylase family.</text>
</comment>
<dbReference type="EMBL" id="JAERRH010000027">
    <property type="protein sequence ID" value="MBL1109992.1"/>
    <property type="molecule type" value="Genomic_DNA"/>
</dbReference>
<dbReference type="InterPro" id="IPR001273">
    <property type="entry name" value="ArAA_hydroxylase"/>
</dbReference>
<evidence type="ECO:0000259" key="8">
    <source>
        <dbReference type="PROSITE" id="PS51410"/>
    </source>
</evidence>
<dbReference type="InterPro" id="IPR036951">
    <property type="entry name" value="ArAA_hydroxylase_sf"/>
</dbReference>
<evidence type="ECO:0000256" key="3">
    <source>
        <dbReference type="ARBA" id="ARBA00022723"/>
    </source>
</evidence>
<evidence type="ECO:0000256" key="1">
    <source>
        <dbReference type="ARBA" id="ARBA00001954"/>
    </source>
</evidence>
<sequence>MSGIQVRTPVTADGRLGTAAEHPGLSDPDYLSRRRAIGAVARGHRVGDPYPPVDYSAREETTWRTVHRALWTAQGEHACRAALDAREHAPVPADHIPQHAEVGAHLRHLTGFRFTLAGGVVENKRFLGSMADGWFHAVQFVRHPAVPLFTPEPDVIHDVFGHGIHLASPAFADVYRLIGRAAMRVEREDVLQMISDVYWFTLEYGVIDECGTPKAYGAALLSSYGEIGRLGAARIRPLDIDAMLTTTYDIRGYQPVLFSARSLDEVTDTLAGFLEGLDDDSEPRRRPARQGTGTAVGARTGHGR</sequence>
<protein>
    <submittedName>
        <fullName evidence="9">Phenylalanine 4-monooxygenase</fullName>
    </submittedName>
</protein>
<comment type="cofactor">
    <cofactor evidence="1">
        <name>Fe(2+)</name>
        <dbReference type="ChEBI" id="CHEBI:29033"/>
    </cofactor>
</comment>
<comment type="caution">
    <text evidence="9">The sequence shown here is derived from an EMBL/GenBank/DDBJ whole genome shotgun (WGS) entry which is preliminary data.</text>
</comment>
<evidence type="ECO:0000256" key="7">
    <source>
        <dbReference type="SAM" id="MobiDB-lite"/>
    </source>
</evidence>
<keyword evidence="10" id="KW-1185">Reference proteome</keyword>
<dbReference type="RefSeq" id="WP_201826636.1">
    <property type="nucleotide sequence ID" value="NZ_JAERRH010000027.1"/>
</dbReference>
<dbReference type="Gene3D" id="1.10.800.10">
    <property type="entry name" value="Aromatic amino acid hydroxylase"/>
    <property type="match status" value="1"/>
</dbReference>
<keyword evidence="4" id="KW-0560">Oxidoreductase</keyword>
<organism evidence="9 10">
    <name type="scientific">Streptomyces musisoli</name>
    <dbReference type="NCBI Taxonomy" id="2802280"/>
    <lineage>
        <taxon>Bacteria</taxon>
        <taxon>Bacillati</taxon>
        <taxon>Actinomycetota</taxon>
        <taxon>Actinomycetes</taxon>
        <taxon>Kitasatosporales</taxon>
        <taxon>Streptomycetaceae</taxon>
        <taxon>Streptomyces</taxon>
    </lineage>
</organism>
<evidence type="ECO:0000256" key="2">
    <source>
        <dbReference type="ARBA" id="ARBA00009712"/>
    </source>
</evidence>
<evidence type="ECO:0000313" key="10">
    <source>
        <dbReference type="Proteomes" id="UP000621386"/>
    </source>
</evidence>
<dbReference type="InterPro" id="IPR036329">
    <property type="entry name" value="Aro-AA_hydroxylase_C_sf"/>
</dbReference>
<dbReference type="Pfam" id="PF00351">
    <property type="entry name" value="Biopterin_H"/>
    <property type="match status" value="1"/>
</dbReference>
<proteinExistence type="inferred from homology"/>
<dbReference type="Proteomes" id="UP000621386">
    <property type="component" value="Unassembled WGS sequence"/>
</dbReference>
<accession>A0ABS1PCA5</accession>
<evidence type="ECO:0000256" key="4">
    <source>
        <dbReference type="ARBA" id="ARBA00023002"/>
    </source>
</evidence>
<reference evidence="9 10" key="1">
    <citation type="submission" date="2021-01" db="EMBL/GenBank/DDBJ databases">
        <title>WGS of actinomycetes isolated from Thailand.</title>
        <authorList>
            <person name="Thawai C."/>
        </authorList>
    </citation>
    <scope>NUCLEOTIDE SEQUENCE [LARGE SCALE GENOMIC DNA]</scope>
    <source>
        <strain evidence="9 10">CH5-8</strain>
    </source>
</reference>
<evidence type="ECO:0000256" key="5">
    <source>
        <dbReference type="ARBA" id="ARBA00023004"/>
    </source>
</evidence>
<dbReference type="PANTHER" id="PTHR11473:SF24">
    <property type="entry name" value="PHENYLALANINE-4-HYDROXYLASE"/>
    <property type="match status" value="1"/>
</dbReference>
<name>A0ABS1PCA5_9ACTN</name>
<evidence type="ECO:0000313" key="9">
    <source>
        <dbReference type="EMBL" id="MBL1109992.1"/>
    </source>
</evidence>